<dbReference type="RefSeq" id="WP_248651460.1">
    <property type="nucleotide sequence ID" value="NZ_CP096659.1"/>
</dbReference>
<dbReference type="KEGG" id="halx:M0R89_04955"/>
<keyword evidence="2" id="KW-1185">Reference proteome</keyword>
<dbReference type="InterPro" id="IPR012347">
    <property type="entry name" value="Ferritin-like"/>
</dbReference>
<dbReference type="PROSITE" id="PS51318">
    <property type="entry name" value="TAT"/>
    <property type="match status" value="1"/>
</dbReference>
<sequence>MTDERDYGGNERIESLTNDLGSAFESRRGFLKKGATASAVGLGLSAGAGSAVAADDETTTEGEGSQKYVDTLNYALTLERLEATFYVEGLQKFSESEIEDSEIGQKFGDKVQASIQEQLATIRDHEKAHVETLVKTINDLGGDPIGEDELEFQFPLESPEGFIETAQTLETTGVSAYDGAINLLSGSDQLLTAAATIATVEGRHSAYLNGLTGKSPFPRAFDEAKPPEEIMKAIQPFLASEN</sequence>
<dbReference type="InterPro" id="IPR009078">
    <property type="entry name" value="Ferritin-like_SF"/>
</dbReference>
<dbReference type="Proteomes" id="UP000830729">
    <property type="component" value="Chromosome"/>
</dbReference>
<proteinExistence type="predicted"/>
<organism evidence="1 2">
    <name type="scientific">Halorussus limi</name>
    <dbReference type="NCBI Taxonomy" id="2938695"/>
    <lineage>
        <taxon>Archaea</taxon>
        <taxon>Methanobacteriati</taxon>
        <taxon>Methanobacteriota</taxon>
        <taxon>Stenosarchaea group</taxon>
        <taxon>Halobacteria</taxon>
        <taxon>Halobacteriales</taxon>
        <taxon>Haladaptataceae</taxon>
        <taxon>Halorussus</taxon>
    </lineage>
</organism>
<name>A0A8U0HWX2_9EURY</name>
<dbReference type="Pfam" id="PF13668">
    <property type="entry name" value="Ferritin_2"/>
    <property type="match status" value="1"/>
</dbReference>
<accession>A0A8U0HWX2</accession>
<dbReference type="AlphaFoldDB" id="A0A8U0HWX2"/>
<dbReference type="Gene3D" id="1.20.1260.10">
    <property type="match status" value="1"/>
</dbReference>
<evidence type="ECO:0000313" key="2">
    <source>
        <dbReference type="Proteomes" id="UP000830729"/>
    </source>
</evidence>
<reference evidence="1 2" key="1">
    <citation type="submission" date="2022-04" db="EMBL/GenBank/DDBJ databases">
        <title>Diverse halophilic archaea isolated from saline environments.</title>
        <authorList>
            <person name="Cui H.-L."/>
        </authorList>
    </citation>
    <scope>NUCLEOTIDE SEQUENCE [LARGE SCALE GENOMIC DNA]</scope>
    <source>
        <strain evidence="1 2">XZYJT49</strain>
    </source>
</reference>
<protein>
    <submittedName>
        <fullName evidence="1">Ferritin-like domain-containing protein</fullName>
    </submittedName>
</protein>
<dbReference type="GeneID" id="72184524"/>
<dbReference type="EMBL" id="CP096659">
    <property type="protein sequence ID" value="UPV75418.1"/>
    <property type="molecule type" value="Genomic_DNA"/>
</dbReference>
<gene>
    <name evidence="1" type="ORF">M0R89_04955</name>
</gene>
<dbReference type="SUPFAM" id="SSF47240">
    <property type="entry name" value="Ferritin-like"/>
    <property type="match status" value="1"/>
</dbReference>
<dbReference type="InterPro" id="IPR006311">
    <property type="entry name" value="TAT_signal"/>
</dbReference>
<evidence type="ECO:0000313" key="1">
    <source>
        <dbReference type="EMBL" id="UPV75418.1"/>
    </source>
</evidence>